<dbReference type="RefSeq" id="WP_316781175.1">
    <property type="nucleotide sequence ID" value="NZ_JASMWN010000022.1"/>
</dbReference>
<evidence type="ECO:0000313" key="1">
    <source>
        <dbReference type="EMBL" id="MDU9006309.1"/>
    </source>
</evidence>
<proteinExistence type="predicted"/>
<comment type="caution">
    <text evidence="1">The sequence shown here is derived from an EMBL/GenBank/DDBJ whole genome shotgun (WGS) entry which is preliminary data.</text>
</comment>
<dbReference type="InterPro" id="IPR045467">
    <property type="entry name" value="DUF6497"/>
</dbReference>
<gene>
    <name evidence="1" type="ORF">QO231_20970</name>
</gene>
<protein>
    <submittedName>
        <fullName evidence="1">DUF6497 family protein</fullName>
    </submittedName>
</protein>
<reference evidence="2" key="1">
    <citation type="submission" date="2023-05" db="EMBL/GenBank/DDBJ databases">
        <title>Sedimentitalea sp. nov. JM2-8.</title>
        <authorList>
            <person name="Huang J."/>
        </authorList>
    </citation>
    <scope>NUCLEOTIDE SEQUENCE [LARGE SCALE GENOMIC DNA]</scope>
    <source>
        <strain evidence="2">KHS03</strain>
    </source>
</reference>
<accession>A0ABU3VJH6</accession>
<dbReference type="EMBL" id="JASMWN010000022">
    <property type="protein sequence ID" value="MDU9006309.1"/>
    <property type="molecule type" value="Genomic_DNA"/>
</dbReference>
<dbReference type="Proteomes" id="UP001255416">
    <property type="component" value="Unassembled WGS sequence"/>
</dbReference>
<organism evidence="1 2">
    <name type="scientific">Sedimentitalea todarodis</name>
    <dbReference type="NCBI Taxonomy" id="1631240"/>
    <lineage>
        <taxon>Bacteria</taxon>
        <taxon>Pseudomonadati</taxon>
        <taxon>Pseudomonadota</taxon>
        <taxon>Alphaproteobacteria</taxon>
        <taxon>Rhodobacterales</taxon>
        <taxon>Paracoccaceae</taxon>
        <taxon>Sedimentitalea</taxon>
    </lineage>
</organism>
<sequence length="122" mass="13323">MSLLATTAVAQQAVSVPSGQDVSLNEVLVDDATGQTWVRFRFVAPAIARDGGSVAYDVAAEDMAHLCRDLVIPYMSEFALASTHIVISMSDRDVPFGEANPQATQYFEAYRLEDADCIWEAY</sequence>
<keyword evidence="2" id="KW-1185">Reference proteome</keyword>
<evidence type="ECO:0000313" key="2">
    <source>
        <dbReference type="Proteomes" id="UP001255416"/>
    </source>
</evidence>
<name>A0ABU3VJH6_9RHOB</name>
<dbReference type="Pfam" id="PF20107">
    <property type="entry name" value="DUF6497"/>
    <property type="match status" value="1"/>
</dbReference>